<reference evidence="2" key="1">
    <citation type="submission" date="2023-07" db="EMBL/GenBank/DDBJ databases">
        <title>Conexibacter stalactiti sp. nov., isolated from stalactites in a lava cave and emended description of the genus Conexibacter.</title>
        <authorList>
            <person name="Lee S.D."/>
        </authorList>
    </citation>
    <scope>NUCLEOTIDE SEQUENCE [LARGE SCALE GENOMIC DNA]</scope>
    <source>
        <strain evidence="2">KCTC 39840</strain>
    </source>
</reference>
<sequence>MFKKRDDIDWPPEADEIPLLDIYGEPVTPERMTFRQYIRWFFFG</sequence>
<keyword evidence="2" id="KW-1185">Reference proteome</keyword>
<dbReference type="EMBL" id="JAWSTH010000004">
    <property type="protein sequence ID" value="MDW5593346.1"/>
    <property type="molecule type" value="Genomic_DNA"/>
</dbReference>
<evidence type="ECO:0000313" key="2">
    <source>
        <dbReference type="Proteomes" id="UP001284601"/>
    </source>
</evidence>
<proteinExistence type="predicted"/>
<reference evidence="1 2" key="2">
    <citation type="submission" date="2023-10" db="EMBL/GenBank/DDBJ databases">
        <authorList>
            <person name="Han X.F."/>
        </authorList>
    </citation>
    <scope>NUCLEOTIDE SEQUENCE [LARGE SCALE GENOMIC DNA]</scope>
    <source>
        <strain evidence="1 2">KCTC 39840</strain>
    </source>
</reference>
<name>A0ABU4HJ57_9ACTN</name>
<dbReference type="RefSeq" id="WP_318595605.1">
    <property type="nucleotide sequence ID" value="NZ_JAWSTH010000004.1"/>
</dbReference>
<gene>
    <name evidence="1" type="ORF">R7226_03295</name>
</gene>
<evidence type="ECO:0000313" key="1">
    <source>
        <dbReference type="EMBL" id="MDW5593346.1"/>
    </source>
</evidence>
<protein>
    <submittedName>
        <fullName evidence="1">Uncharacterized protein</fullName>
    </submittedName>
</protein>
<accession>A0ABU4HJ57</accession>
<comment type="caution">
    <text evidence="1">The sequence shown here is derived from an EMBL/GenBank/DDBJ whole genome shotgun (WGS) entry which is preliminary data.</text>
</comment>
<organism evidence="1 2">
    <name type="scientific">Conexibacter stalactiti</name>
    <dbReference type="NCBI Taxonomy" id="1940611"/>
    <lineage>
        <taxon>Bacteria</taxon>
        <taxon>Bacillati</taxon>
        <taxon>Actinomycetota</taxon>
        <taxon>Thermoleophilia</taxon>
        <taxon>Solirubrobacterales</taxon>
        <taxon>Conexibacteraceae</taxon>
        <taxon>Conexibacter</taxon>
    </lineage>
</organism>
<dbReference type="Proteomes" id="UP001284601">
    <property type="component" value="Unassembled WGS sequence"/>
</dbReference>